<accession>A0ABY7ZZA0</accession>
<organism evidence="2 3">
    <name type="scientific">Streptomyces yunnanensis</name>
    <dbReference type="NCBI Taxonomy" id="156453"/>
    <lineage>
        <taxon>Bacteria</taxon>
        <taxon>Bacillati</taxon>
        <taxon>Actinomycetota</taxon>
        <taxon>Actinomycetes</taxon>
        <taxon>Kitasatosporales</taxon>
        <taxon>Streptomycetaceae</taxon>
        <taxon>Streptomyces</taxon>
    </lineage>
</organism>
<dbReference type="Proteomes" id="UP001218629">
    <property type="component" value="Chromosome"/>
</dbReference>
<feature type="transmembrane region" description="Helical" evidence="1">
    <location>
        <begin position="61"/>
        <end position="80"/>
    </location>
</feature>
<evidence type="ECO:0000313" key="3">
    <source>
        <dbReference type="Proteomes" id="UP001218629"/>
    </source>
</evidence>
<feature type="transmembrane region" description="Helical" evidence="1">
    <location>
        <begin position="262"/>
        <end position="286"/>
    </location>
</feature>
<evidence type="ECO:0008006" key="4">
    <source>
        <dbReference type="Google" id="ProtNLM"/>
    </source>
</evidence>
<feature type="transmembrane region" description="Helical" evidence="1">
    <location>
        <begin position="188"/>
        <end position="207"/>
    </location>
</feature>
<sequence length="331" mass="34229">MSRMTQTVPRTGRAAVRRILRWVAITACVPYLSLKVAWIAGSTVGIPEGSALLSDGTSLKLINAATVLMDVSVVVLALVLTKPWGRHVPSWLLALPMWGAVGLLTPIMVGFPAQLLVGALGGTGSGSSGDNGAFLEGWVFDLVYGGFILQGLALGALFVLYACERWGHMWQGRLGDVGARPVGRGQRLAALVAAGLAVLPMAVHLLWACGVHTGLSNTLAAQYDADSAVQDAAYVLYTGATVAGLVLLLARRAGAALALRVPLLLAGVGSAATGCWGGWLLLAAVTGPSHGDRAATPLMLLTYAVQMFVGLLVLTAGARFLNGRAGARRTS</sequence>
<feature type="transmembrane region" description="Helical" evidence="1">
    <location>
        <begin position="20"/>
        <end position="41"/>
    </location>
</feature>
<feature type="transmembrane region" description="Helical" evidence="1">
    <location>
        <begin position="298"/>
        <end position="321"/>
    </location>
</feature>
<keyword evidence="1" id="KW-1133">Transmembrane helix</keyword>
<reference evidence="2 3" key="1">
    <citation type="submission" date="2022-03" db="EMBL/GenBank/DDBJ databases">
        <title>Streptomyces yunnanensis P86,complete genome.</title>
        <authorList>
            <person name="Chen S."/>
            <person name="Zhang Q."/>
        </authorList>
    </citation>
    <scope>NUCLEOTIDE SEQUENCE [LARGE SCALE GENOMIC DNA]</scope>
    <source>
        <strain evidence="2 3">P86</strain>
    </source>
</reference>
<keyword evidence="3" id="KW-1185">Reference proteome</keyword>
<dbReference type="EMBL" id="CP095749">
    <property type="protein sequence ID" value="WEB38020.1"/>
    <property type="molecule type" value="Genomic_DNA"/>
</dbReference>
<dbReference type="RefSeq" id="WP_275305771.1">
    <property type="nucleotide sequence ID" value="NZ_CP095749.1"/>
</dbReference>
<feature type="transmembrane region" description="Helical" evidence="1">
    <location>
        <begin position="232"/>
        <end position="250"/>
    </location>
</feature>
<proteinExistence type="predicted"/>
<keyword evidence="1" id="KW-0472">Membrane</keyword>
<name>A0ABY7ZZA0_9ACTN</name>
<gene>
    <name evidence="2" type="ORF">MOV08_00960</name>
</gene>
<feature type="transmembrane region" description="Helical" evidence="1">
    <location>
        <begin position="142"/>
        <end position="163"/>
    </location>
</feature>
<feature type="transmembrane region" description="Helical" evidence="1">
    <location>
        <begin position="92"/>
        <end position="122"/>
    </location>
</feature>
<evidence type="ECO:0000313" key="2">
    <source>
        <dbReference type="EMBL" id="WEB38020.1"/>
    </source>
</evidence>
<evidence type="ECO:0000256" key="1">
    <source>
        <dbReference type="SAM" id="Phobius"/>
    </source>
</evidence>
<keyword evidence="1" id="KW-0812">Transmembrane</keyword>
<protein>
    <recommendedName>
        <fullName evidence="4">Aromatic ring-opening dioxygenase LigA</fullName>
    </recommendedName>
</protein>